<dbReference type="Proteomes" id="UP001286456">
    <property type="component" value="Unassembled WGS sequence"/>
</dbReference>
<organism evidence="1 2">
    <name type="scientific">Cercophora scortea</name>
    <dbReference type="NCBI Taxonomy" id="314031"/>
    <lineage>
        <taxon>Eukaryota</taxon>
        <taxon>Fungi</taxon>
        <taxon>Dikarya</taxon>
        <taxon>Ascomycota</taxon>
        <taxon>Pezizomycotina</taxon>
        <taxon>Sordariomycetes</taxon>
        <taxon>Sordariomycetidae</taxon>
        <taxon>Sordariales</taxon>
        <taxon>Lasiosphaeriaceae</taxon>
        <taxon>Cercophora</taxon>
    </lineage>
</organism>
<comment type="caution">
    <text evidence="1">The sequence shown here is derived from an EMBL/GenBank/DDBJ whole genome shotgun (WGS) entry which is preliminary data.</text>
</comment>
<sequence length="126" mass="14041">MPLPVLVLSSRAEVGLMAMFHSVFLLFRQYFVAVIGTCPSSSCHRPKCRDLLVGWSQVLRVLDPAKPRAKLSCRGPRRQGHRARQSGKAAANYAAGWPVGEDSIALPLWLLPGFPEQEEHVRFTVF</sequence>
<reference evidence="1" key="1">
    <citation type="journal article" date="2023" name="Mol. Phylogenet. Evol.">
        <title>Genome-scale phylogeny and comparative genomics of the fungal order Sordariales.</title>
        <authorList>
            <person name="Hensen N."/>
            <person name="Bonometti L."/>
            <person name="Westerberg I."/>
            <person name="Brannstrom I.O."/>
            <person name="Guillou S."/>
            <person name="Cros-Aarteil S."/>
            <person name="Calhoun S."/>
            <person name="Haridas S."/>
            <person name="Kuo A."/>
            <person name="Mondo S."/>
            <person name="Pangilinan J."/>
            <person name="Riley R."/>
            <person name="LaButti K."/>
            <person name="Andreopoulos B."/>
            <person name="Lipzen A."/>
            <person name="Chen C."/>
            <person name="Yan M."/>
            <person name="Daum C."/>
            <person name="Ng V."/>
            <person name="Clum A."/>
            <person name="Steindorff A."/>
            <person name="Ohm R.A."/>
            <person name="Martin F."/>
            <person name="Silar P."/>
            <person name="Natvig D.O."/>
            <person name="Lalanne C."/>
            <person name="Gautier V."/>
            <person name="Ament-Velasquez S.L."/>
            <person name="Kruys A."/>
            <person name="Hutchinson M.I."/>
            <person name="Powell A.J."/>
            <person name="Barry K."/>
            <person name="Miller A.N."/>
            <person name="Grigoriev I.V."/>
            <person name="Debuchy R."/>
            <person name="Gladieux P."/>
            <person name="Hiltunen Thoren M."/>
            <person name="Johannesson H."/>
        </authorList>
    </citation>
    <scope>NUCLEOTIDE SEQUENCE</scope>
    <source>
        <strain evidence="1">SMH4131-1</strain>
    </source>
</reference>
<dbReference type="AlphaFoldDB" id="A0AAE0IPF0"/>
<gene>
    <name evidence="1" type="ORF">B0T19DRAFT_195941</name>
</gene>
<accession>A0AAE0IPF0</accession>
<evidence type="ECO:0000313" key="1">
    <source>
        <dbReference type="EMBL" id="KAK3328620.1"/>
    </source>
</evidence>
<protein>
    <submittedName>
        <fullName evidence="1">Uncharacterized protein</fullName>
    </submittedName>
</protein>
<name>A0AAE0IPF0_9PEZI</name>
<evidence type="ECO:0000313" key="2">
    <source>
        <dbReference type="Proteomes" id="UP001286456"/>
    </source>
</evidence>
<keyword evidence="2" id="KW-1185">Reference proteome</keyword>
<proteinExistence type="predicted"/>
<dbReference type="EMBL" id="JAUEPO010000003">
    <property type="protein sequence ID" value="KAK3328620.1"/>
    <property type="molecule type" value="Genomic_DNA"/>
</dbReference>
<reference evidence="1" key="2">
    <citation type="submission" date="2023-06" db="EMBL/GenBank/DDBJ databases">
        <authorList>
            <consortium name="Lawrence Berkeley National Laboratory"/>
            <person name="Haridas S."/>
            <person name="Hensen N."/>
            <person name="Bonometti L."/>
            <person name="Westerberg I."/>
            <person name="Brannstrom I.O."/>
            <person name="Guillou S."/>
            <person name="Cros-Aarteil S."/>
            <person name="Calhoun S."/>
            <person name="Kuo A."/>
            <person name="Mondo S."/>
            <person name="Pangilinan J."/>
            <person name="Riley R."/>
            <person name="Labutti K."/>
            <person name="Andreopoulos B."/>
            <person name="Lipzen A."/>
            <person name="Chen C."/>
            <person name="Yanf M."/>
            <person name="Daum C."/>
            <person name="Ng V."/>
            <person name="Clum A."/>
            <person name="Steindorff A."/>
            <person name="Ohm R."/>
            <person name="Martin F."/>
            <person name="Silar P."/>
            <person name="Natvig D."/>
            <person name="Lalanne C."/>
            <person name="Gautier V."/>
            <person name="Ament-Velasquez S.L."/>
            <person name="Kruys A."/>
            <person name="Hutchinson M.I."/>
            <person name="Powell A.J."/>
            <person name="Barry K."/>
            <person name="Miller A.N."/>
            <person name="Grigoriev I.V."/>
            <person name="Debuchy R."/>
            <person name="Gladieux P."/>
            <person name="Thoren M.H."/>
            <person name="Johannesson H."/>
        </authorList>
    </citation>
    <scope>NUCLEOTIDE SEQUENCE</scope>
    <source>
        <strain evidence="1">SMH4131-1</strain>
    </source>
</reference>